<dbReference type="PROSITE" id="PS00409">
    <property type="entry name" value="PROKAR_NTER_METHYL"/>
    <property type="match status" value="1"/>
</dbReference>
<dbReference type="InterPro" id="IPR012902">
    <property type="entry name" value="N_methyl_site"/>
</dbReference>
<organism evidence="3 4">
    <name type="scientific">Rubripirellula tenax</name>
    <dbReference type="NCBI Taxonomy" id="2528015"/>
    <lineage>
        <taxon>Bacteria</taxon>
        <taxon>Pseudomonadati</taxon>
        <taxon>Planctomycetota</taxon>
        <taxon>Planctomycetia</taxon>
        <taxon>Pirellulales</taxon>
        <taxon>Pirellulaceae</taxon>
        <taxon>Rubripirellula</taxon>
    </lineage>
</organism>
<gene>
    <name evidence="3" type="ORF">Poly51_11280</name>
</gene>
<dbReference type="NCBIfam" id="TIGR04294">
    <property type="entry name" value="pre_pil_HX9DG"/>
    <property type="match status" value="1"/>
</dbReference>
<protein>
    <recommendedName>
        <fullName evidence="2">DUF1559 domain-containing protein</fullName>
    </recommendedName>
</protein>
<feature type="domain" description="DUF1559" evidence="2">
    <location>
        <begin position="35"/>
        <end position="392"/>
    </location>
</feature>
<evidence type="ECO:0000313" key="4">
    <source>
        <dbReference type="Proteomes" id="UP000318288"/>
    </source>
</evidence>
<evidence type="ECO:0000313" key="3">
    <source>
        <dbReference type="EMBL" id="TWU60847.1"/>
    </source>
</evidence>
<dbReference type="PANTHER" id="PTHR30093">
    <property type="entry name" value="GENERAL SECRETION PATHWAY PROTEIN G"/>
    <property type="match status" value="1"/>
</dbReference>
<sequence length="439" mass="47083">MKNLRNVRQGFTLVELLVVIAIIGVLVGLLLPAVQAAREAARRMSCSNNFKQIGLGLHNYHSAYKKLPQQMNGPSHMSGANPAWIHNQDQQSVMGQQSFLVAITPFIEQQAVWEQFANPFPIGNPPTTILPPFGPGSDNDAWSNNGLYTPYITELPTLRCPSDPGTGVPAQGRTNYAACMGDSPHRANSGPRGCAWNGSICLWLEGQDSGRSEMSRASQRGVFVSRQQTGFRDILDGLSNTIACGEIVTDLGDRDARTSVGHAPGNGANNEDEDGATASATSGAVLPNACDINLDPLRPQFWAVGINSGAARAGATWTARYGRGYRWANGYPLFSGCNTIRPPNKAACNDRDDNWAPYIGEGTWPMGSRHQGGAHVLMADGAIKFVTDSIEAGDQTQRPVRLRNPVGTPQPGAQSPYGVWGALGTRANKETISAEQMIE</sequence>
<dbReference type="Proteomes" id="UP000318288">
    <property type="component" value="Unassembled WGS sequence"/>
</dbReference>
<dbReference type="InterPro" id="IPR011453">
    <property type="entry name" value="DUF1559"/>
</dbReference>
<reference evidence="3 4" key="1">
    <citation type="submission" date="2019-02" db="EMBL/GenBank/DDBJ databases">
        <title>Deep-cultivation of Planctomycetes and their phenomic and genomic characterization uncovers novel biology.</title>
        <authorList>
            <person name="Wiegand S."/>
            <person name="Jogler M."/>
            <person name="Boedeker C."/>
            <person name="Pinto D."/>
            <person name="Vollmers J."/>
            <person name="Rivas-Marin E."/>
            <person name="Kohn T."/>
            <person name="Peeters S.H."/>
            <person name="Heuer A."/>
            <person name="Rast P."/>
            <person name="Oberbeckmann S."/>
            <person name="Bunk B."/>
            <person name="Jeske O."/>
            <person name="Meyerdierks A."/>
            <person name="Storesund J.E."/>
            <person name="Kallscheuer N."/>
            <person name="Luecker S."/>
            <person name="Lage O.M."/>
            <person name="Pohl T."/>
            <person name="Merkel B.J."/>
            <person name="Hornburger P."/>
            <person name="Mueller R.-W."/>
            <person name="Bruemmer F."/>
            <person name="Labrenz M."/>
            <person name="Spormann A.M."/>
            <person name="Op Den Camp H."/>
            <person name="Overmann J."/>
            <person name="Amann R."/>
            <person name="Jetten M.S.M."/>
            <person name="Mascher T."/>
            <person name="Medema M.H."/>
            <person name="Devos D.P."/>
            <person name="Kaster A.-K."/>
            <person name="Ovreas L."/>
            <person name="Rohde M."/>
            <person name="Galperin M.Y."/>
            <person name="Jogler C."/>
        </authorList>
    </citation>
    <scope>NUCLEOTIDE SEQUENCE [LARGE SCALE GENOMIC DNA]</scope>
    <source>
        <strain evidence="3 4">Poly51</strain>
    </source>
</reference>
<dbReference type="NCBIfam" id="TIGR02532">
    <property type="entry name" value="IV_pilin_GFxxxE"/>
    <property type="match status" value="1"/>
</dbReference>
<keyword evidence="4" id="KW-1185">Reference proteome</keyword>
<dbReference type="AlphaFoldDB" id="A0A5C6FLF2"/>
<comment type="caution">
    <text evidence="3">The sequence shown here is derived from an EMBL/GenBank/DDBJ whole genome shotgun (WGS) entry which is preliminary data.</text>
</comment>
<feature type="region of interest" description="Disordered" evidence="1">
    <location>
        <begin position="394"/>
        <end position="416"/>
    </location>
</feature>
<dbReference type="Gene3D" id="3.30.700.10">
    <property type="entry name" value="Glycoprotein, Type 4 Pilin"/>
    <property type="match status" value="1"/>
</dbReference>
<dbReference type="SUPFAM" id="SSF54523">
    <property type="entry name" value="Pili subunits"/>
    <property type="match status" value="1"/>
</dbReference>
<name>A0A5C6FLF2_9BACT</name>
<accession>A0A5C6FLF2</accession>
<dbReference type="Pfam" id="PF07596">
    <property type="entry name" value="SBP_bac_10"/>
    <property type="match status" value="1"/>
</dbReference>
<dbReference type="InterPro" id="IPR045584">
    <property type="entry name" value="Pilin-like"/>
</dbReference>
<dbReference type="InterPro" id="IPR027558">
    <property type="entry name" value="Pre_pil_HX9DG_C"/>
</dbReference>
<dbReference type="Pfam" id="PF07963">
    <property type="entry name" value="N_methyl"/>
    <property type="match status" value="1"/>
</dbReference>
<feature type="region of interest" description="Disordered" evidence="1">
    <location>
        <begin position="255"/>
        <end position="279"/>
    </location>
</feature>
<evidence type="ECO:0000256" key="1">
    <source>
        <dbReference type="SAM" id="MobiDB-lite"/>
    </source>
</evidence>
<dbReference type="PANTHER" id="PTHR30093:SF2">
    <property type="entry name" value="TYPE II SECRETION SYSTEM PROTEIN H"/>
    <property type="match status" value="1"/>
</dbReference>
<proteinExistence type="predicted"/>
<dbReference type="RefSeq" id="WP_146454940.1">
    <property type="nucleotide sequence ID" value="NZ_SJPW01000001.1"/>
</dbReference>
<evidence type="ECO:0000259" key="2">
    <source>
        <dbReference type="Pfam" id="PF07596"/>
    </source>
</evidence>
<dbReference type="EMBL" id="SJPW01000001">
    <property type="protein sequence ID" value="TWU60847.1"/>
    <property type="molecule type" value="Genomic_DNA"/>
</dbReference>
<dbReference type="OrthoDB" id="241541at2"/>